<gene>
    <name evidence="2" type="ORF">PSON_ATCC_30995.1.T0210282</name>
</gene>
<keyword evidence="3" id="KW-1185">Reference proteome</keyword>
<dbReference type="Proteomes" id="UP000692954">
    <property type="component" value="Unassembled WGS sequence"/>
</dbReference>
<evidence type="ECO:0000313" key="3">
    <source>
        <dbReference type="Proteomes" id="UP000692954"/>
    </source>
</evidence>
<feature type="region of interest" description="Disordered" evidence="1">
    <location>
        <begin position="1"/>
        <end position="20"/>
    </location>
</feature>
<name>A0A8S1LJ49_9CILI</name>
<protein>
    <submittedName>
        <fullName evidence="2">Uncharacterized protein</fullName>
    </submittedName>
</protein>
<evidence type="ECO:0000313" key="2">
    <source>
        <dbReference type="EMBL" id="CAD8066335.1"/>
    </source>
</evidence>
<sequence>MNSRLLRPSTPKKPFDPNLIRSSAKKPFQFKTQQPIILIIEYYHINI</sequence>
<dbReference type="OrthoDB" id="286342at2759"/>
<proteinExistence type="predicted"/>
<evidence type="ECO:0000256" key="1">
    <source>
        <dbReference type="SAM" id="MobiDB-lite"/>
    </source>
</evidence>
<accession>A0A8S1LJ49</accession>
<comment type="caution">
    <text evidence="2">The sequence shown here is derived from an EMBL/GenBank/DDBJ whole genome shotgun (WGS) entry which is preliminary data.</text>
</comment>
<reference evidence="2" key="1">
    <citation type="submission" date="2021-01" db="EMBL/GenBank/DDBJ databases">
        <authorList>
            <consortium name="Genoscope - CEA"/>
            <person name="William W."/>
        </authorList>
    </citation>
    <scope>NUCLEOTIDE SEQUENCE</scope>
</reference>
<dbReference type="AlphaFoldDB" id="A0A8S1LJ49"/>
<organism evidence="2 3">
    <name type="scientific">Paramecium sonneborni</name>
    <dbReference type="NCBI Taxonomy" id="65129"/>
    <lineage>
        <taxon>Eukaryota</taxon>
        <taxon>Sar</taxon>
        <taxon>Alveolata</taxon>
        <taxon>Ciliophora</taxon>
        <taxon>Intramacronucleata</taxon>
        <taxon>Oligohymenophorea</taxon>
        <taxon>Peniculida</taxon>
        <taxon>Parameciidae</taxon>
        <taxon>Paramecium</taxon>
    </lineage>
</organism>
<dbReference type="EMBL" id="CAJJDN010000021">
    <property type="protein sequence ID" value="CAD8066335.1"/>
    <property type="molecule type" value="Genomic_DNA"/>
</dbReference>